<sequence>MWDPLLNAFPDRLHGFRCMLAVKYLHLVLPTYPENTVGYWFLRDLIQVLRSKDHDKAEFRDGVLKSDILGTAETELRNPVSVACTCCQCPRHPKTTIMDKPSDVQEASSVSYVSKPRRPPRL</sequence>
<dbReference type="KEGG" id="vg:5329914"/>
<evidence type="ECO:0000256" key="6">
    <source>
        <dbReference type="ARBA" id="ARBA00022581"/>
    </source>
</evidence>
<evidence type="ECO:0000256" key="3">
    <source>
        <dbReference type="ARBA" id="ARBA00009397"/>
    </source>
</evidence>
<dbReference type="GO" id="GO:0052170">
    <property type="term" value="P:symbiont-mediated suppression of host innate immune response"/>
    <property type="evidence" value="ECO:0007669"/>
    <property type="project" value="UniProtKB-KW"/>
</dbReference>
<dbReference type="GO" id="GO:0060967">
    <property type="term" value="P:negative regulation of gene silencing by regulatory ncRNA"/>
    <property type="evidence" value="ECO:0007669"/>
    <property type="project" value="InterPro"/>
</dbReference>
<proteinExistence type="inferred from homology"/>
<evidence type="ECO:0000256" key="5">
    <source>
        <dbReference type="ARBA" id="ARBA00022463"/>
    </source>
</evidence>
<accession>A5H150</accession>
<comment type="similarity">
    <text evidence="3 10">Belongs to the geminiviridae protein AV2/V2 family.</text>
</comment>
<evidence type="ECO:0000256" key="7">
    <source>
        <dbReference type="ARBA" id="ARBA00022632"/>
    </source>
</evidence>
<keyword evidence="6 10" id="KW-0945">Host-virus interaction</keyword>
<keyword evidence="7" id="KW-1090">Inhibition of host innate immune response by virus</keyword>
<name>A5H150_9GEMI</name>
<dbReference type="EMBL" id="DQ641690">
    <property type="protein sequence ID" value="ABG26012.1"/>
    <property type="molecule type" value="Genomic_DNA"/>
</dbReference>
<keyword evidence="8 10" id="KW-1035">Host cytoplasm</keyword>
<reference evidence="12 13" key="1">
    <citation type="journal article" date="2008" name="J. Gen. Virol.">
        <title>Molecular characterization of begomoviruses and DNA satellites from Vietnam: additional evidence that the New World geminiviruses were present in the Old World prior to continental separation.</title>
        <authorList>
            <person name="Ha C."/>
            <person name="Coombs S."/>
            <person name="Revill P."/>
            <person name="Harding R."/>
            <person name="Vu M."/>
            <person name="Dale J."/>
        </authorList>
    </citation>
    <scope>NUCLEOTIDE SEQUENCE [LARGE SCALE GENOMIC DNA]</scope>
</reference>
<dbReference type="GeneID" id="5329914"/>
<evidence type="ECO:0000313" key="12">
    <source>
        <dbReference type="EMBL" id="ABG26012.1"/>
    </source>
</evidence>
<evidence type="ECO:0000256" key="9">
    <source>
        <dbReference type="ARBA" id="ARBA00023280"/>
    </source>
</evidence>
<keyword evidence="5 10" id="KW-0941">Suppressor of RNA silencing</keyword>
<evidence type="ECO:0000256" key="2">
    <source>
        <dbReference type="ARBA" id="ARBA00004407"/>
    </source>
</evidence>
<dbReference type="Pfam" id="PF01524">
    <property type="entry name" value="Gemini_V2"/>
    <property type="match status" value="1"/>
</dbReference>
<dbReference type="Proteomes" id="UP000203381">
    <property type="component" value="Genome"/>
</dbReference>
<protein>
    <recommendedName>
        <fullName evidence="10">Protein V2</fullName>
    </recommendedName>
</protein>
<evidence type="ECO:0000313" key="13">
    <source>
        <dbReference type="Proteomes" id="UP000203381"/>
    </source>
</evidence>
<keyword evidence="13" id="KW-1185">Reference proteome</keyword>
<evidence type="ECO:0000256" key="11">
    <source>
        <dbReference type="SAM" id="MobiDB-lite"/>
    </source>
</evidence>
<comment type="subcellular location">
    <subcellularLocation>
        <location evidence="2 10">Host cytoplasm</location>
        <location evidence="2 10">Host perinuclear region</location>
    </subcellularLocation>
</comment>
<evidence type="ECO:0000256" key="10">
    <source>
        <dbReference type="RuleBase" id="RU364051"/>
    </source>
</evidence>
<evidence type="ECO:0000256" key="1">
    <source>
        <dbReference type="ARBA" id="ARBA00003603"/>
    </source>
</evidence>
<organism evidence="12 13">
    <name type="scientific">Kudzu mosaic virus</name>
    <dbReference type="NCBI Taxonomy" id="390437"/>
    <lineage>
        <taxon>Viruses</taxon>
        <taxon>Monodnaviria</taxon>
        <taxon>Shotokuvirae</taxon>
        <taxon>Cressdnaviricota</taxon>
        <taxon>Repensiviricetes</taxon>
        <taxon>Geplafuvirales</taxon>
        <taxon>Geminiviridae</taxon>
        <taxon>Begomovirus</taxon>
        <taxon>Begomovirus puerariae</taxon>
    </lineage>
</organism>
<dbReference type="InterPro" id="IPR002511">
    <property type="entry name" value="Gemini_V2"/>
</dbReference>
<evidence type="ECO:0000256" key="4">
    <source>
        <dbReference type="ARBA" id="ARBA00011105"/>
    </source>
</evidence>
<dbReference type="RefSeq" id="YP_001333676.1">
    <property type="nucleotide sequence ID" value="NC_009645.1"/>
</dbReference>
<dbReference type="OrthoDB" id="14447at10239"/>
<evidence type="ECO:0000256" key="8">
    <source>
        <dbReference type="ARBA" id="ARBA00023200"/>
    </source>
</evidence>
<gene>
    <name evidence="12" type="primary">AV2</name>
</gene>
<feature type="region of interest" description="Disordered" evidence="11">
    <location>
        <begin position="98"/>
        <end position="122"/>
    </location>
</feature>
<comment type="subunit">
    <text evidence="4 10">Interacts with host SGS3.</text>
</comment>
<dbReference type="GO" id="GO:0044220">
    <property type="term" value="C:host cell perinuclear region of cytoplasm"/>
    <property type="evidence" value="ECO:0007669"/>
    <property type="project" value="UniProtKB-SubCell"/>
</dbReference>
<comment type="function">
    <text evidence="1 10">Through its interaction with host SGS3, acts as a suppressor of RNA-mediated gene silencing, also known as post-transcriptional gene silencing (PTGS), a mechanism of plant viral defense that limits the accumulation of viral RNAs.</text>
</comment>
<keyword evidence="9" id="KW-0899">Viral immunoevasion</keyword>